<keyword evidence="2" id="KW-0812">Transmembrane</keyword>
<dbReference type="Proteomes" id="UP000000437">
    <property type="component" value="Chromosome 15"/>
</dbReference>
<keyword evidence="2" id="KW-0472">Membrane</keyword>
<proteinExistence type="predicted"/>
<protein>
    <submittedName>
        <fullName evidence="2">TPA-induced transmembrane protein</fullName>
    </submittedName>
</protein>
<reference evidence="2" key="1">
    <citation type="submission" date="2025-08" db="UniProtKB">
        <authorList>
            <consortium name="RefSeq"/>
        </authorList>
    </citation>
    <scope>IDENTIFICATION</scope>
    <source>
        <strain evidence="2">Tuebingen</strain>
        <tissue evidence="2">Fibroblasts and whole tissue</tissue>
    </source>
</reference>
<evidence type="ECO:0000313" key="1">
    <source>
        <dbReference type="Proteomes" id="UP000000437"/>
    </source>
</evidence>
<dbReference type="RefSeq" id="XP_073780410.1">
    <property type="nucleotide sequence ID" value="XM_073924309.1"/>
</dbReference>
<keyword evidence="1" id="KW-1185">Reference proteome</keyword>
<name>A0AC58HEJ8_DANRE</name>
<sequence length="242" mass="27337">MSDEVELKTVVSDNNNVSSDRTTEEVPGNGIQEASHLLSRAQSLENNVEGIELDGVFVDHNDPSPKTSKCRRELQSLKKDLNEVVVWKIRLWMVILLIVSAIVVVIATTVVVCAVEDDVDETYDRSSFVVPRLFRGNFTLESSSSSALDQQMLMEQLKQEVTAVYNSSAALERYFSDVTISSFQDSTAQFELQFMMPPENEELVRYTLSVKIVKGVLQQHFYDQDSREQLSVIPTSLRMEAF</sequence>
<organism evidence="1 2">
    <name type="scientific">Danio rerio</name>
    <name type="common">Zebrafish</name>
    <name type="synonym">Brachydanio rerio</name>
    <dbReference type="NCBI Taxonomy" id="7955"/>
    <lineage>
        <taxon>Eukaryota</taxon>
        <taxon>Metazoa</taxon>
        <taxon>Chordata</taxon>
        <taxon>Craniata</taxon>
        <taxon>Vertebrata</taxon>
        <taxon>Euteleostomi</taxon>
        <taxon>Actinopterygii</taxon>
        <taxon>Neopterygii</taxon>
        <taxon>Teleostei</taxon>
        <taxon>Ostariophysi</taxon>
        <taxon>Cypriniformes</taxon>
        <taxon>Danionidae</taxon>
        <taxon>Danioninae</taxon>
        <taxon>Danio</taxon>
    </lineage>
</organism>
<accession>A0AC58HEJ8</accession>
<evidence type="ECO:0000313" key="2">
    <source>
        <dbReference type="RefSeq" id="XP_073780410.1"/>
    </source>
</evidence>
<gene>
    <name evidence="2" type="primary">c15h3orf52</name>
</gene>